<gene>
    <name evidence="1" type="ORF">ACFQZM_25035</name>
</gene>
<comment type="caution">
    <text evidence="1">The sequence shown here is derived from an EMBL/GenBank/DDBJ whole genome shotgun (WGS) entry which is preliminary data.</text>
</comment>
<sequence>MEHHSSSPGRAQQVGTAGVIGALGGAALAARRGGRAAVLGAVAGAVGLGAVDAVARARQRPNEIPALWARIASGAMIAAPLGWAAERLTGAGPLAVGTGTGAAVGAMGLRPQKVALGPAVGAAIGGALRGRSGAVVAGTTVLAYRTLAALLFRDAQVTLLAERVRAEDLPFVVPRESTTRYVGTGYVRALAETLGGDYTEDARDVGIVASLDELRGPDFDPADVDPQVREFYEHTTRFTLDIVPTWRPWVRPGYLLYRTLVARPLGQASVPLNQREAQRGVRGRIDTITTKDGAETIRGWIRSFADTDEPIYIGIYTTYRREGRGYVSVGFPLPQASFTATLAPRARPGGGLVLTSRSDDDQSGHYLTYIDPETRDLTALAVHGFAEQLDVYTQDGELRAEHAFAIFGIPFLVLHYRMHKKPH</sequence>
<evidence type="ECO:0000313" key="2">
    <source>
        <dbReference type="Proteomes" id="UP001597063"/>
    </source>
</evidence>
<name>A0ABW2XQ75_9ACTN</name>
<evidence type="ECO:0000313" key="1">
    <source>
        <dbReference type="EMBL" id="MFD0687784.1"/>
    </source>
</evidence>
<dbReference type="Proteomes" id="UP001597063">
    <property type="component" value="Unassembled WGS sequence"/>
</dbReference>
<keyword evidence="2" id="KW-1185">Reference proteome</keyword>
<dbReference type="EMBL" id="JBHTGP010000013">
    <property type="protein sequence ID" value="MFD0687784.1"/>
    <property type="molecule type" value="Genomic_DNA"/>
</dbReference>
<dbReference type="RefSeq" id="WP_131758266.1">
    <property type="nucleotide sequence ID" value="NZ_CAACUY010000047.1"/>
</dbReference>
<protein>
    <submittedName>
        <fullName evidence="1">Uncharacterized protein</fullName>
    </submittedName>
</protein>
<organism evidence="1 2">
    <name type="scientific">Actinomadura fibrosa</name>
    <dbReference type="NCBI Taxonomy" id="111802"/>
    <lineage>
        <taxon>Bacteria</taxon>
        <taxon>Bacillati</taxon>
        <taxon>Actinomycetota</taxon>
        <taxon>Actinomycetes</taxon>
        <taxon>Streptosporangiales</taxon>
        <taxon>Thermomonosporaceae</taxon>
        <taxon>Actinomadura</taxon>
    </lineage>
</organism>
<reference evidence="2" key="1">
    <citation type="journal article" date="2019" name="Int. J. Syst. Evol. Microbiol.">
        <title>The Global Catalogue of Microorganisms (GCM) 10K type strain sequencing project: providing services to taxonomists for standard genome sequencing and annotation.</title>
        <authorList>
            <consortium name="The Broad Institute Genomics Platform"/>
            <consortium name="The Broad Institute Genome Sequencing Center for Infectious Disease"/>
            <person name="Wu L."/>
            <person name="Ma J."/>
        </authorList>
    </citation>
    <scope>NUCLEOTIDE SEQUENCE [LARGE SCALE GENOMIC DNA]</scope>
    <source>
        <strain evidence="2">JCM 9371</strain>
    </source>
</reference>
<proteinExistence type="predicted"/>
<accession>A0ABW2XQ75</accession>